<dbReference type="Proteomes" id="UP000218023">
    <property type="component" value="Unassembled WGS sequence"/>
</dbReference>
<name>A0A2A2GNX5_9RHOB</name>
<feature type="transmembrane region" description="Helical" evidence="3">
    <location>
        <begin position="143"/>
        <end position="162"/>
    </location>
</feature>
<comment type="caution">
    <text evidence="4">The sequence shown here is derived from an EMBL/GenBank/DDBJ whole genome shotgun (WGS) entry which is preliminary data.</text>
</comment>
<evidence type="ECO:0000313" key="4">
    <source>
        <dbReference type="EMBL" id="PAU98679.1"/>
    </source>
</evidence>
<feature type="compositionally biased region" description="Low complexity" evidence="2">
    <location>
        <begin position="573"/>
        <end position="657"/>
    </location>
</feature>
<dbReference type="AlphaFoldDB" id="A0A2A2GNX5"/>
<keyword evidence="3" id="KW-0812">Transmembrane</keyword>
<keyword evidence="1" id="KW-0175">Coiled coil</keyword>
<keyword evidence="3" id="KW-0472">Membrane</keyword>
<feature type="compositionally biased region" description="Pro residues" evidence="2">
    <location>
        <begin position="563"/>
        <end position="572"/>
    </location>
</feature>
<feature type="compositionally biased region" description="Basic and acidic residues" evidence="2">
    <location>
        <begin position="1"/>
        <end position="15"/>
    </location>
</feature>
<evidence type="ECO:0000256" key="3">
    <source>
        <dbReference type="SAM" id="Phobius"/>
    </source>
</evidence>
<evidence type="ECO:0000313" key="5">
    <source>
        <dbReference type="Proteomes" id="UP000218023"/>
    </source>
</evidence>
<feature type="coiled-coil region" evidence="1">
    <location>
        <begin position="348"/>
        <end position="393"/>
    </location>
</feature>
<dbReference type="RefSeq" id="WP_095638398.1">
    <property type="nucleotide sequence ID" value="NZ_NSJZ01000001.1"/>
</dbReference>
<protein>
    <submittedName>
        <fullName evidence="4">Uncharacterized protein</fullName>
    </submittedName>
</protein>
<evidence type="ECO:0000256" key="1">
    <source>
        <dbReference type="SAM" id="Coils"/>
    </source>
</evidence>
<feature type="region of interest" description="Disordered" evidence="2">
    <location>
        <begin position="554"/>
        <end position="688"/>
    </location>
</feature>
<feature type="region of interest" description="Disordered" evidence="2">
    <location>
        <begin position="1"/>
        <end position="138"/>
    </location>
</feature>
<dbReference type="OrthoDB" id="7659420at2"/>
<evidence type="ECO:0000256" key="2">
    <source>
        <dbReference type="SAM" id="MobiDB-lite"/>
    </source>
</evidence>
<dbReference type="EMBL" id="NSJZ01000001">
    <property type="protein sequence ID" value="PAU98679.1"/>
    <property type="molecule type" value="Genomic_DNA"/>
</dbReference>
<reference evidence="4 5" key="1">
    <citation type="submission" date="2017-09" db="EMBL/GenBank/DDBJ databases">
        <title>Paracoccus alkalisoli sp. nov., isolated from saline alkaline soil.</title>
        <authorList>
            <person name="Dong X."/>
            <person name="Zhang G."/>
        </authorList>
    </citation>
    <scope>NUCLEOTIDE SEQUENCE [LARGE SCALE GENOMIC DNA]</scope>
    <source>
        <strain evidence="4 5">WN007</strain>
    </source>
</reference>
<accession>A0A2A2GNX5</accession>
<proteinExistence type="predicted"/>
<sequence>MTDRPDDAAPHRRPEPAAPGTALPSREASAPDTEGAEAPPAPPIESALVGENGDRPAMSRRAPDEGSAERPVTIDMPDGGKADAAGPSGARAEETVAPSAIPTVTRPASPEPGTASTAARSPASAPAPAPAPAPRRRGGFMPLFLGGVIAAALGAGAAWWAVPRLPPAWQPAPVASTAATDALRAEMERQAAEIETRAVEAARQAASEAATQAASASLAGQGGTLVEQARQAGADAAAKLLAEAPAAPGADPSVATTLAAQAQQLATLDEAVTALRSAPQQTVDLAPLQSAADEQAGRLTALEEAAATLRDTPAVDLAPLQQQLDAQAARIAELAQRPAVDPAAVERLNALAAEADALSQRIATAADEAQARLAEAETRATTLAQSAEDAARRAQAASAALAIGEALQSGAPPTAALAQLEEAGVTPPPALTARVPTLDELVAAFPPAARAGVRASLQAESAQGEGSILGNFLRAQTGARSVEPRQGSDADAVLSRSGAAVERGHIQAALDELAALPEAARPAMADWTAQAQAYVQAQAALGTLVAPAAPATEDAANAAPGAPEAPPAPEPAPAAGDAAAAAPAEPAPAAAAEAAAEASPAPEGGAAEAPAPAEPAPAAAAEAAAEASPAPEGGAAEAPAPAEPSAPAAEPAAAGAALRPTPPVITATVPLHQPETPPADARAAAPSN</sequence>
<organism evidence="4 5">
    <name type="scientific">Paracoccus salipaludis</name>
    <dbReference type="NCBI Taxonomy" id="2032623"/>
    <lineage>
        <taxon>Bacteria</taxon>
        <taxon>Pseudomonadati</taxon>
        <taxon>Pseudomonadota</taxon>
        <taxon>Alphaproteobacteria</taxon>
        <taxon>Rhodobacterales</taxon>
        <taxon>Paracoccaceae</taxon>
        <taxon>Paracoccus</taxon>
    </lineage>
</organism>
<dbReference type="SUPFAM" id="SSF46966">
    <property type="entry name" value="Spectrin repeat"/>
    <property type="match status" value="1"/>
</dbReference>
<gene>
    <name evidence="4" type="ORF">CK240_00605</name>
</gene>
<feature type="compositionally biased region" description="Low complexity" evidence="2">
    <location>
        <begin position="112"/>
        <end position="124"/>
    </location>
</feature>
<keyword evidence="5" id="KW-1185">Reference proteome</keyword>
<keyword evidence="3" id="KW-1133">Transmembrane helix</keyword>